<protein>
    <submittedName>
        <fullName evidence="3">Uncharacterized protein</fullName>
    </submittedName>
</protein>
<dbReference type="AlphaFoldDB" id="A0A7U3ZQJ4"/>
<evidence type="ECO:0000256" key="1">
    <source>
        <dbReference type="SAM" id="Coils"/>
    </source>
</evidence>
<accession>A0A7U3ZQJ4</accession>
<feature type="coiled-coil region" evidence="1">
    <location>
        <begin position="128"/>
        <end position="155"/>
    </location>
</feature>
<keyword evidence="4" id="KW-1185">Reference proteome</keyword>
<dbReference type="Proteomes" id="UP000000493">
    <property type="component" value="Chromosome"/>
</dbReference>
<keyword evidence="2" id="KW-0812">Transmembrane</keyword>
<sequence>MNKPSVFIGLSLLSVICIALLFVLVGKPYNSSSDNPTLSSSDESRFIADVKELDTLYLKLQKAAYLKDVKATAQVNIRWEKQKDAFLTRYTSNPVLAKLAAQVHNNYRQRVKVLKETYRMKAVTFSKAEQLKEAITSEEAQKEELKAENQMIKQALLTL</sequence>
<gene>
    <name evidence="3" type="ordered locus">Runsl_5225</name>
</gene>
<keyword evidence="1" id="KW-0175">Coiled coil</keyword>
<evidence type="ECO:0000313" key="4">
    <source>
        <dbReference type="Proteomes" id="UP000000493"/>
    </source>
</evidence>
<name>A0A7U3ZQJ4_RUNSL</name>
<keyword evidence="2" id="KW-0472">Membrane</keyword>
<evidence type="ECO:0000256" key="2">
    <source>
        <dbReference type="SAM" id="Phobius"/>
    </source>
</evidence>
<dbReference type="RefSeq" id="WP_013930798.1">
    <property type="nucleotide sequence ID" value="NC_015703.1"/>
</dbReference>
<reference evidence="3 4" key="2">
    <citation type="journal article" date="2012" name="Stand. Genomic Sci.">
        <title>Complete genome sequence of the aquatic bacterium Runella slithyformis type strain (LSU 4(T)).</title>
        <authorList>
            <person name="Copeland A."/>
            <person name="Zhang X."/>
            <person name="Misra M."/>
            <person name="Lapidus A."/>
            <person name="Nolan M."/>
            <person name="Lucas S."/>
            <person name="Deshpande S."/>
            <person name="Cheng J.F."/>
            <person name="Tapia R."/>
            <person name="Goodwin L.A."/>
            <person name="Pitluck S."/>
            <person name="Liolios K."/>
            <person name="Pagani I."/>
            <person name="Ivanova N."/>
            <person name="Mikhailova N."/>
            <person name="Pati A."/>
            <person name="Chen A."/>
            <person name="Palaniappan K."/>
            <person name="Land M."/>
            <person name="Hauser L."/>
            <person name="Pan C."/>
            <person name="Jeffries C.D."/>
            <person name="Detter J.C."/>
            <person name="Brambilla E.M."/>
            <person name="Rohde M."/>
            <person name="Djao O.D."/>
            <person name="Goker M."/>
            <person name="Sikorski J."/>
            <person name="Tindall B.J."/>
            <person name="Woyke T."/>
            <person name="Bristow J."/>
            <person name="Eisen J.A."/>
            <person name="Markowitz V."/>
            <person name="Hugenholtz P."/>
            <person name="Kyrpides N.C."/>
            <person name="Klenk H.P."/>
            <person name="Mavromatis K."/>
        </authorList>
    </citation>
    <scope>NUCLEOTIDE SEQUENCE [LARGE SCALE GENOMIC DNA]</scope>
    <source>
        <strain evidence="4">ATCC 29530 / DSM 19594 / LMG 11500 / NCIMB 11436 / LSU 4</strain>
    </source>
</reference>
<dbReference type="EMBL" id="CP002859">
    <property type="protein sequence ID" value="AEI51525.1"/>
    <property type="molecule type" value="Genomic_DNA"/>
</dbReference>
<proteinExistence type="predicted"/>
<reference evidence="4" key="1">
    <citation type="submission" date="2011-06" db="EMBL/GenBank/DDBJ databases">
        <title>The complete genome of chromosome of Runella slithyformis DSM 19594.</title>
        <authorList>
            <consortium name="US DOE Joint Genome Institute (JGI-PGF)"/>
            <person name="Lucas S."/>
            <person name="Han J."/>
            <person name="Lapidus A."/>
            <person name="Bruce D."/>
            <person name="Goodwin L."/>
            <person name="Pitluck S."/>
            <person name="Peters L."/>
            <person name="Kyrpides N."/>
            <person name="Mavromatis K."/>
            <person name="Ivanova N."/>
            <person name="Ovchinnikova G."/>
            <person name="Zhang X."/>
            <person name="Misra M."/>
            <person name="Detter J.C."/>
            <person name="Tapia R."/>
            <person name="Han C."/>
            <person name="Land M."/>
            <person name="Hauser L."/>
            <person name="Markowitz V."/>
            <person name="Cheng J.-F."/>
            <person name="Hugenholtz P."/>
            <person name="Woyke T."/>
            <person name="Wu D."/>
            <person name="Tindall B."/>
            <person name="Faehrich R."/>
            <person name="Brambilla E."/>
            <person name="Klenk H.-P."/>
            <person name="Eisen J.A."/>
        </authorList>
    </citation>
    <scope>NUCLEOTIDE SEQUENCE [LARGE SCALE GENOMIC DNA]</scope>
    <source>
        <strain evidence="4">ATCC 29530 / DSM 19594 / LMG 11500 / NCIMB 11436 / LSU 4</strain>
    </source>
</reference>
<organism evidence="3 4">
    <name type="scientific">Runella slithyformis (strain ATCC 29530 / DSM 19594 / LMG 11500 / NCIMB 11436 / LSU 4)</name>
    <dbReference type="NCBI Taxonomy" id="761193"/>
    <lineage>
        <taxon>Bacteria</taxon>
        <taxon>Pseudomonadati</taxon>
        <taxon>Bacteroidota</taxon>
        <taxon>Cytophagia</taxon>
        <taxon>Cytophagales</taxon>
        <taxon>Spirosomataceae</taxon>
        <taxon>Runella</taxon>
    </lineage>
</organism>
<evidence type="ECO:0000313" key="3">
    <source>
        <dbReference type="EMBL" id="AEI51525.1"/>
    </source>
</evidence>
<feature type="transmembrane region" description="Helical" evidence="2">
    <location>
        <begin position="6"/>
        <end position="25"/>
    </location>
</feature>
<dbReference type="KEGG" id="rsi:Runsl_5225"/>
<keyword evidence="2" id="KW-1133">Transmembrane helix</keyword>